<dbReference type="Pfam" id="PF01551">
    <property type="entry name" value="Peptidase_M23"/>
    <property type="match status" value="1"/>
</dbReference>
<feature type="domain" description="SLH" evidence="2">
    <location>
        <begin position="412"/>
        <end position="480"/>
    </location>
</feature>
<dbReference type="AlphaFoldDB" id="A0A0C2CT55"/>
<sequence>MKNIKTLCLLVAATTAMVLAFVPFGRADEGSPEIITGETIFRATDINQIPLADFNPPLADPNPAWRVSQVFNTTVNDPHYAFGHNGLDLGGSTYGGLYDPENGIDQRKPGIDKIHATMAGKVLVSNKSSGWGNSIVIAARLNLHSDIIITTHYHHLHERYVEAGLAVSRNYLLGLEGMTGRSWYLPHLHLTVRQWANLAHLQAWLDGGLEHLYGGDAYFENEADFLGKPSPGAPIDPNGPFARFGYLDPEPLVKDYFIDITSTEYTWAESYAKKMRYYGIDLGLWNGEFGAGLPATRREAARWIRVALGSKVAGASPLAQFSDVPNTDPDYNYIHDLTTFPYIPVIKPDRVCTGNSISFCPDDNLNRAEALKMITLAFYPNDFSGFWDLGFWKAFATPASVASMLGPGVEENDLFTDVDIYNDWYAPYVYFGVSRGFINLPQPDMNGEIWFNPGSAATRAHMAKWVVMGYERINDNAAQDPCEVVECPISQYCDPALASCVEHAECVPTEEEPCEVGGGAINSCPYGNGLYCGELVGQTSGSLYDCVNGNYTLAEVCENGCQDAGDGNNDYCIDPQSCPSGNGLYCGESVGQTTGSLFQCTDGSYSLVDVCAEGCQDAGDGFDDYCINNDPQCDCNSGICCDGCNFRSSNFVCDQDADSQYSCSGNSCGDDLNIQFRDQLCPGNATSCTGGYGAWGPTQVAENCSVDQTCSVNNQTCVADQMCMCSDTYGVSQYQCNSFSFADNGGGGGGEIFEVCASVNSQTGFVTIKAQKGDNSNFGNRPYQVRVSDPGDDPCGPNTHYFVISDSNPSGVGTSQLTFTFQSSWGNESSKAYCVTASTQQGDGGYDPNSDQQTSWWHSRKSIVTKQCL</sequence>
<evidence type="ECO:0000259" key="2">
    <source>
        <dbReference type="PROSITE" id="PS51272"/>
    </source>
</evidence>
<protein>
    <recommendedName>
        <fullName evidence="2">SLH domain-containing protein</fullName>
    </recommendedName>
</protein>
<organism evidence="3 4">
    <name type="scientific">Enhygromyxa salina</name>
    <dbReference type="NCBI Taxonomy" id="215803"/>
    <lineage>
        <taxon>Bacteria</taxon>
        <taxon>Pseudomonadati</taxon>
        <taxon>Myxococcota</taxon>
        <taxon>Polyangia</taxon>
        <taxon>Nannocystales</taxon>
        <taxon>Nannocystaceae</taxon>
        <taxon>Enhygromyxa</taxon>
    </lineage>
</organism>
<dbReference type="InterPro" id="IPR011055">
    <property type="entry name" value="Dup_hybrid_motif"/>
</dbReference>
<comment type="caution">
    <text evidence="3">The sequence shown here is derived from an EMBL/GenBank/DDBJ whole genome shotgun (WGS) entry which is preliminary data.</text>
</comment>
<evidence type="ECO:0000313" key="4">
    <source>
        <dbReference type="Proteomes" id="UP000031599"/>
    </source>
</evidence>
<dbReference type="PANTHER" id="PTHR21666:SF270">
    <property type="entry name" value="MUREIN HYDROLASE ACTIVATOR ENVC"/>
    <property type="match status" value="1"/>
</dbReference>
<dbReference type="Proteomes" id="UP000031599">
    <property type="component" value="Unassembled WGS sequence"/>
</dbReference>
<dbReference type="EMBL" id="JMCC02000075">
    <property type="protein sequence ID" value="KIG14346.1"/>
    <property type="molecule type" value="Genomic_DNA"/>
</dbReference>
<dbReference type="Gene3D" id="2.70.70.10">
    <property type="entry name" value="Glucose Permease (Domain IIA)"/>
    <property type="match status" value="1"/>
</dbReference>
<dbReference type="PANTHER" id="PTHR21666">
    <property type="entry name" value="PEPTIDASE-RELATED"/>
    <property type="match status" value="1"/>
</dbReference>
<dbReference type="InterPro" id="IPR050570">
    <property type="entry name" value="Cell_wall_metabolism_enzyme"/>
</dbReference>
<dbReference type="RefSeq" id="WP_146660724.1">
    <property type="nucleotide sequence ID" value="NZ_JMCC02000075.1"/>
</dbReference>
<evidence type="ECO:0000256" key="1">
    <source>
        <dbReference type="SAM" id="SignalP"/>
    </source>
</evidence>
<dbReference type="CDD" id="cd12797">
    <property type="entry name" value="M23_peptidase"/>
    <property type="match status" value="1"/>
</dbReference>
<feature type="chain" id="PRO_5002159288" description="SLH domain-containing protein" evidence="1">
    <location>
        <begin position="21"/>
        <end position="869"/>
    </location>
</feature>
<name>A0A0C2CT55_9BACT</name>
<gene>
    <name evidence="3" type="ORF">DB30_06948</name>
</gene>
<accession>A0A0C2CT55</accession>
<keyword evidence="1" id="KW-0732">Signal</keyword>
<feature type="signal peptide" evidence="1">
    <location>
        <begin position="1"/>
        <end position="20"/>
    </location>
</feature>
<dbReference type="PROSITE" id="PS51272">
    <property type="entry name" value="SLH"/>
    <property type="match status" value="2"/>
</dbReference>
<evidence type="ECO:0000313" key="3">
    <source>
        <dbReference type="EMBL" id="KIG14346.1"/>
    </source>
</evidence>
<dbReference type="SUPFAM" id="SSF51261">
    <property type="entry name" value="Duplicated hybrid motif"/>
    <property type="match status" value="1"/>
</dbReference>
<dbReference type="GO" id="GO:0004222">
    <property type="term" value="F:metalloendopeptidase activity"/>
    <property type="evidence" value="ECO:0007669"/>
    <property type="project" value="TreeGrafter"/>
</dbReference>
<feature type="domain" description="SLH" evidence="2">
    <location>
        <begin position="317"/>
        <end position="388"/>
    </location>
</feature>
<proteinExistence type="predicted"/>
<reference evidence="3 4" key="1">
    <citation type="submission" date="2014-12" db="EMBL/GenBank/DDBJ databases">
        <title>Genome assembly of Enhygromyxa salina DSM 15201.</title>
        <authorList>
            <person name="Sharma G."/>
            <person name="Subramanian S."/>
        </authorList>
    </citation>
    <scope>NUCLEOTIDE SEQUENCE [LARGE SCALE GENOMIC DNA]</scope>
    <source>
        <strain evidence="3 4">DSM 15201</strain>
    </source>
</reference>
<dbReference type="Pfam" id="PF00395">
    <property type="entry name" value="SLH"/>
    <property type="match status" value="1"/>
</dbReference>
<dbReference type="InterPro" id="IPR001119">
    <property type="entry name" value="SLH_dom"/>
</dbReference>
<dbReference type="InterPro" id="IPR016047">
    <property type="entry name" value="M23ase_b-sheet_dom"/>
</dbReference>